<evidence type="ECO:0000313" key="1">
    <source>
        <dbReference type="EMBL" id="UVE49762.1"/>
    </source>
</evidence>
<dbReference type="InterPro" id="IPR007833">
    <property type="entry name" value="Capsule_polysaccharide_synth"/>
</dbReference>
<dbReference type="GeneID" id="74529779"/>
<accession>A0ABY5RBR6</accession>
<name>A0ABY5RBR6_HALLR</name>
<evidence type="ECO:0000313" key="2">
    <source>
        <dbReference type="Proteomes" id="UP001058330"/>
    </source>
</evidence>
<evidence type="ECO:0008006" key="3">
    <source>
        <dbReference type="Google" id="ProtNLM"/>
    </source>
</evidence>
<dbReference type="EMBL" id="CP078063">
    <property type="protein sequence ID" value="UVE49762.1"/>
    <property type="molecule type" value="Genomic_DNA"/>
</dbReference>
<organism evidence="1 2">
    <name type="scientific">Haloferax larsenii</name>
    <dbReference type="NCBI Taxonomy" id="302484"/>
    <lineage>
        <taxon>Archaea</taxon>
        <taxon>Methanobacteriati</taxon>
        <taxon>Methanobacteriota</taxon>
        <taxon>Stenosarchaea group</taxon>
        <taxon>Halobacteria</taxon>
        <taxon>Halobacteriales</taxon>
        <taxon>Haloferacaceae</taxon>
        <taxon>Haloferax</taxon>
    </lineage>
</organism>
<protein>
    <recommendedName>
        <fullName evidence="3">Capsule polysaccharide biosynthesis protein</fullName>
    </recommendedName>
</protein>
<dbReference type="RefSeq" id="WP_258302157.1">
    <property type="nucleotide sequence ID" value="NZ_CP078063.1"/>
</dbReference>
<keyword evidence="2" id="KW-1185">Reference proteome</keyword>
<dbReference type="SUPFAM" id="SSF53756">
    <property type="entry name" value="UDP-Glycosyltransferase/glycogen phosphorylase"/>
    <property type="match status" value="1"/>
</dbReference>
<dbReference type="Proteomes" id="UP001058330">
    <property type="component" value="Chromosome"/>
</dbReference>
<dbReference type="Pfam" id="PF05159">
    <property type="entry name" value="Capsule_synth"/>
    <property type="match status" value="1"/>
</dbReference>
<reference evidence="1" key="1">
    <citation type="submission" date="2021-07" db="EMBL/GenBank/DDBJ databases">
        <title>Studies on halocins as antimicrobial molecules from haloarchaea.</title>
        <authorList>
            <person name="Kumar S."/>
            <person name="Khare S.K."/>
        </authorList>
    </citation>
    <scope>NUCLEOTIDE SEQUENCE</scope>
    <source>
        <strain evidence="1">NCIM 5678</strain>
    </source>
</reference>
<gene>
    <name evidence="1" type="ORF">KU306_12695</name>
</gene>
<sequence>MTSLKNTTLRLLSKVGAGTTALRLYDSFTDYTGTVDESISSFDEDTGENGYVVFPLIPGYRTFCLRYSILADAFRRRGYSPILLVDDVTDVPVERAVDDDRTISVQTSYFEKRIPEKFGLEVTGISEYLSSTEVDINESSEIIERYSIDTFAKGSTRRRLKRYSLDLDETEVVREYERFLSLGILLARSVEQLLSVHNTELVVVHEPYYIQGGVPMSVARAKGVRSYSQGFGFRNGTLIFGGQSERSSLPHFTSESVVRSQIDTALSSEEASRVDEIMYGRESGQEMSIDYSSHTNQTAASDGVVSVGMFTNLLWDASLEPEYALYSDVFEWVSDTITAFEDIPDAELIIKTHPAESKRGTRESVTSRIREDFSPLPDNVKLLHPDTDVDTYALIDSLDASVVYNSTVGLESAYRGLPVIVAGETHYRGFGFTIDPETKQEYLALLNDVSQIEPPEETETLAQRYAHLLMAKRHTPFPYFVLDVAQEQEFKKITAADTKPGSEPIETLVTSMLNGDEVVHPST</sequence>
<proteinExistence type="predicted"/>